<proteinExistence type="inferred from homology"/>
<dbReference type="InterPro" id="IPR040016">
    <property type="entry name" value="XPO6"/>
</dbReference>
<keyword evidence="12" id="KW-1185">Reference proteome</keyword>
<keyword evidence="7" id="KW-0539">Nucleus</keyword>
<evidence type="ECO:0000256" key="3">
    <source>
        <dbReference type="ARBA" id="ARBA00009466"/>
    </source>
</evidence>
<dbReference type="OrthoDB" id="10261013at2759"/>
<dbReference type="InterPro" id="IPR013598">
    <property type="entry name" value="Exportin-1/Importin-b-like"/>
</dbReference>
<comment type="subcellular location">
    <subcellularLocation>
        <location evidence="2">Cytoplasm</location>
    </subcellularLocation>
    <subcellularLocation>
        <location evidence="1">Nucleus</location>
    </subcellularLocation>
</comment>
<gene>
    <name evidence="11" type="ORF">L798_09137</name>
</gene>
<evidence type="ECO:0000256" key="1">
    <source>
        <dbReference type="ARBA" id="ARBA00004123"/>
    </source>
</evidence>
<dbReference type="GO" id="GO:0005634">
    <property type="term" value="C:nucleus"/>
    <property type="evidence" value="ECO:0007669"/>
    <property type="project" value="UniProtKB-SubCell"/>
</dbReference>
<feature type="domain" description="Exportin-1/Importin-beta-like" evidence="10">
    <location>
        <begin position="103"/>
        <end position="284"/>
    </location>
</feature>
<dbReference type="Gene3D" id="1.25.10.10">
    <property type="entry name" value="Leucine-rich Repeat Variant"/>
    <property type="match status" value="1"/>
</dbReference>
<dbReference type="STRING" id="136037.A0A067R0K4"/>
<dbReference type="GO" id="GO:0005737">
    <property type="term" value="C:cytoplasm"/>
    <property type="evidence" value="ECO:0007669"/>
    <property type="project" value="UniProtKB-SubCell"/>
</dbReference>
<dbReference type="GO" id="GO:0005049">
    <property type="term" value="F:nuclear export signal receptor activity"/>
    <property type="evidence" value="ECO:0007669"/>
    <property type="project" value="InterPro"/>
</dbReference>
<keyword evidence="4" id="KW-0813">Transport</keyword>
<dbReference type="GO" id="GO:0006611">
    <property type="term" value="P:protein export from nucleus"/>
    <property type="evidence" value="ECO:0007669"/>
    <property type="project" value="InterPro"/>
</dbReference>
<evidence type="ECO:0000313" key="11">
    <source>
        <dbReference type="EMBL" id="KDR15433.1"/>
    </source>
</evidence>
<accession>A0A067R0K4</accession>
<keyword evidence="6" id="KW-0653">Protein transport</keyword>
<dbReference type="GO" id="GO:0031267">
    <property type="term" value="F:small GTPase binding"/>
    <property type="evidence" value="ECO:0007669"/>
    <property type="project" value="InterPro"/>
</dbReference>
<feature type="compositionally biased region" description="Polar residues" evidence="8">
    <location>
        <begin position="211"/>
        <end position="220"/>
    </location>
</feature>
<dbReference type="SUPFAM" id="SSF48371">
    <property type="entry name" value="ARM repeat"/>
    <property type="match status" value="1"/>
</dbReference>
<dbReference type="OMA" id="KITRFNH"/>
<feature type="domain" description="Importin N-terminal" evidence="9">
    <location>
        <begin position="32"/>
        <end position="93"/>
    </location>
</feature>
<evidence type="ECO:0000256" key="7">
    <source>
        <dbReference type="ARBA" id="ARBA00023242"/>
    </source>
</evidence>
<protein>
    <submittedName>
        <fullName evidence="11">Exportin-6</fullName>
    </submittedName>
</protein>
<dbReference type="Proteomes" id="UP000027135">
    <property type="component" value="Unassembled WGS sequence"/>
</dbReference>
<dbReference type="PANTHER" id="PTHR21452">
    <property type="entry name" value="EXPORTIN-6"/>
    <property type="match status" value="1"/>
</dbReference>
<evidence type="ECO:0000256" key="4">
    <source>
        <dbReference type="ARBA" id="ARBA00022448"/>
    </source>
</evidence>
<dbReference type="Pfam" id="PF03810">
    <property type="entry name" value="IBN_N"/>
    <property type="match status" value="1"/>
</dbReference>
<evidence type="ECO:0000259" key="9">
    <source>
        <dbReference type="Pfam" id="PF03810"/>
    </source>
</evidence>
<dbReference type="InParanoid" id="A0A067R0K4"/>
<comment type="similarity">
    <text evidence="3">Belongs to the exportin family.</text>
</comment>
<name>A0A067R0K4_ZOONE</name>
<evidence type="ECO:0000256" key="5">
    <source>
        <dbReference type="ARBA" id="ARBA00022490"/>
    </source>
</evidence>
<dbReference type="InterPro" id="IPR016024">
    <property type="entry name" value="ARM-type_fold"/>
</dbReference>
<dbReference type="Pfam" id="PF08389">
    <property type="entry name" value="Xpo1"/>
    <property type="match status" value="1"/>
</dbReference>
<organism evidence="11 12">
    <name type="scientific">Zootermopsis nevadensis</name>
    <name type="common">Dampwood termite</name>
    <dbReference type="NCBI Taxonomy" id="136037"/>
    <lineage>
        <taxon>Eukaryota</taxon>
        <taxon>Metazoa</taxon>
        <taxon>Ecdysozoa</taxon>
        <taxon>Arthropoda</taxon>
        <taxon>Hexapoda</taxon>
        <taxon>Insecta</taxon>
        <taxon>Pterygota</taxon>
        <taxon>Neoptera</taxon>
        <taxon>Polyneoptera</taxon>
        <taxon>Dictyoptera</taxon>
        <taxon>Blattodea</taxon>
        <taxon>Blattoidea</taxon>
        <taxon>Termitoidae</taxon>
        <taxon>Termopsidae</taxon>
        <taxon>Zootermopsis</taxon>
    </lineage>
</organism>
<evidence type="ECO:0000256" key="2">
    <source>
        <dbReference type="ARBA" id="ARBA00004496"/>
    </source>
</evidence>
<dbReference type="InterPro" id="IPR011989">
    <property type="entry name" value="ARM-like"/>
</dbReference>
<evidence type="ECO:0000313" key="12">
    <source>
        <dbReference type="Proteomes" id="UP000027135"/>
    </source>
</evidence>
<keyword evidence="5" id="KW-0963">Cytoplasm</keyword>
<reference evidence="11 12" key="1">
    <citation type="journal article" date="2014" name="Nat. Commun.">
        <title>Molecular traces of alternative social organization in a termite genome.</title>
        <authorList>
            <person name="Terrapon N."/>
            <person name="Li C."/>
            <person name="Robertson H.M."/>
            <person name="Ji L."/>
            <person name="Meng X."/>
            <person name="Booth W."/>
            <person name="Chen Z."/>
            <person name="Childers C.P."/>
            <person name="Glastad K.M."/>
            <person name="Gokhale K."/>
            <person name="Gowin J."/>
            <person name="Gronenberg W."/>
            <person name="Hermansen R.A."/>
            <person name="Hu H."/>
            <person name="Hunt B.G."/>
            <person name="Huylmans A.K."/>
            <person name="Khalil S.M."/>
            <person name="Mitchell R.D."/>
            <person name="Munoz-Torres M.C."/>
            <person name="Mustard J.A."/>
            <person name="Pan H."/>
            <person name="Reese J.T."/>
            <person name="Scharf M.E."/>
            <person name="Sun F."/>
            <person name="Vogel H."/>
            <person name="Xiao J."/>
            <person name="Yang W."/>
            <person name="Yang Z."/>
            <person name="Yang Z."/>
            <person name="Zhou J."/>
            <person name="Zhu J."/>
            <person name="Brent C.S."/>
            <person name="Elsik C.G."/>
            <person name="Goodisman M.A."/>
            <person name="Liberles D.A."/>
            <person name="Roe R.M."/>
            <person name="Vargo E.L."/>
            <person name="Vilcinskas A."/>
            <person name="Wang J."/>
            <person name="Bornberg-Bauer E."/>
            <person name="Korb J."/>
            <person name="Zhang G."/>
            <person name="Liebig J."/>
        </authorList>
    </citation>
    <scope>NUCLEOTIDE SEQUENCE [LARGE SCALE GENOMIC DNA]</scope>
    <source>
        <tissue evidence="11">Whole organism</tissue>
    </source>
</reference>
<dbReference type="InterPro" id="IPR001494">
    <property type="entry name" value="Importin-beta_N"/>
</dbReference>
<sequence>MASDVESLAVLEALMNEFFAPGTSNERKREIEGVLHNFSSQGGAWKHCLYFMSHSTNQYVCMYSLTTIETLITKQWLGLMWEERAQLKATLYQFSLEHHQSAPNFIRNKLVKLVVDIARLDWPHFYPDFFYNILQLIQAPDTTVLGLVFLQTASEELVCPWEDLSVSRKEELRRLLLAHIPQVFSILTGLLENVLQNQKHGVTATPPPSPTHGQPNSVSPVHTGSLLSSMLGSGRSTSGGLDSNSETICCLTLNALTHLFSWVPLSSYITSNLVAALFRLASVSQGVSQNENQNVGTLAMGAINEIMYKNCVPASCEDFLLNIFQHAMQLMQSLIHSGALEHVDGSFLEKLTEFLRLFVALHLHRLEESQKFSPVQEFLSLLFKYTFHTAREQFYRCLEVWSIFLDRMHNRGTPKERYQDACLLLVQEILMKMQFKHNRAELDELDDELLDDDEQTEWQHYLRRCIEIIAKVAELAPVEMYELVHDPWKEASTVYLHLERAVESHENIDNSRRLTVTDADECLRLHCLLRDLSSLTQAVGRMYPYFIGQAFSSRFPHAQQLVSRLSVMATYGTQQRLYHLQVSNPVLTTDLIEVHAQVLATLKAWCHWLAQLYTEVTTKPLYDHLVSDIVNSTVPLLTRRGEPSKLCHSAAHLLITLTGTVRPPQIWALQPVRDMYNMVTTLTHLLPEAQCLVQLALCNTLLLPSPGMTDQLWDVRHKLLANLTDSLTADFQRLGHSAQTPEQQARPIITSTLRLLGDLVKHMQSESSHSKKLLYSVIQGSIHQTLSMFPQYVQSPDVCEVILDFFLTAFAGLQQQLGATFTEQTVQTFLGVFTREHLAESLGQEGGAGTRVVEKFLQLLQLVMAEPSASFKRFVPSTISLCLDHVYRLVADTPSPDVKPALFGVLHAILLHKWQYFYRTSVLRALSEPGVEGIENREHFVGILQAYGQSLLQPDINLFGQNLRSLEELNTKWKLYHKALFREELLPQFLTVLLHSLVHKSHALLGEEIAVCLYNMAAVNFVAFHNAFLPQFLHSTDGLDDGQRSILQRNFKNDTDLPSFTQNIQQLVNDLRCYRLCNASLPAGSVKL</sequence>
<dbReference type="EMBL" id="KK852824">
    <property type="protein sequence ID" value="KDR15433.1"/>
    <property type="molecule type" value="Genomic_DNA"/>
</dbReference>
<evidence type="ECO:0000259" key="10">
    <source>
        <dbReference type="Pfam" id="PF08389"/>
    </source>
</evidence>
<dbReference type="PANTHER" id="PTHR21452:SF4">
    <property type="entry name" value="EXPORTIN-6"/>
    <property type="match status" value="1"/>
</dbReference>
<evidence type="ECO:0000256" key="8">
    <source>
        <dbReference type="SAM" id="MobiDB-lite"/>
    </source>
</evidence>
<feature type="region of interest" description="Disordered" evidence="8">
    <location>
        <begin position="200"/>
        <end position="220"/>
    </location>
</feature>
<dbReference type="FunCoup" id="A0A067R0K4">
    <property type="interactions" value="1616"/>
</dbReference>
<dbReference type="eggNOG" id="KOG2020">
    <property type="taxonomic scope" value="Eukaryota"/>
</dbReference>
<dbReference type="AlphaFoldDB" id="A0A067R0K4"/>
<evidence type="ECO:0000256" key="6">
    <source>
        <dbReference type="ARBA" id="ARBA00022927"/>
    </source>
</evidence>